<protein>
    <submittedName>
        <fullName evidence="1">Uncharacterized protein</fullName>
    </submittedName>
</protein>
<gene>
    <name evidence="1" type="ORF">ASPFODRAFT_338789</name>
</gene>
<accession>A0A1M3T8B6</accession>
<organism evidence="1 2">
    <name type="scientific">Aspergillus luchuensis (strain CBS 106.47)</name>
    <dbReference type="NCBI Taxonomy" id="1137211"/>
    <lineage>
        <taxon>Eukaryota</taxon>
        <taxon>Fungi</taxon>
        <taxon>Dikarya</taxon>
        <taxon>Ascomycota</taxon>
        <taxon>Pezizomycotina</taxon>
        <taxon>Eurotiomycetes</taxon>
        <taxon>Eurotiomycetidae</taxon>
        <taxon>Eurotiales</taxon>
        <taxon>Aspergillaceae</taxon>
        <taxon>Aspergillus</taxon>
        <taxon>Aspergillus subgen. Circumdati</taxon>
    </lineage>
</organism>
<dbReference type="Proteomes" id="UP000184063">
    <property type="component" value="Unassembled WGS sequence"/>
</dbReference>
<reference evidence="2" key="1">
    <citation type="journal article" date="2017" name="Genome Biol.">
        <title>Comparative genomics reveals high biological diversity and specific adaptations in the industrially and medically important fungal genus Aspergillus.</title>
        <authorList>
            <person name="de Vries R.P."/>
            <person name="Riley R."/>
            <person name="Wiebenga A."/>
            <person name="Aguilar-Osorio G."/>
            <person name="Amillis S."/>
            <person name="Uchima C.A."/>
            <person name="Anderluh G."/>
            <person name="Asadollahi M."/>
            <person name="Askin M."/>
            <person name="Barry K."/>
            <person name="Battaglia E."/>
            <person name="Bayram O."/>
            <person name="Benocci T."/>
            <person name="Braus-Stromeyer S.A."/>
            <person name="Caldana C."/>
            <person name="Canovas D."/>
            <person name="Cerqueira G.C."/>
            <person name="Chen F."/>
            <person name="Chen W."/>
            <person name="Choi C."/>
            <person name="Clum A."/>
            <person name="Dos Santos R.A."/>
            <person name="Damasio A.R."/>
            <person name="Diallinas G."/>
            <person name="Emri T."/>
            <person name="Fekete E."/>
            <person name="Flipphi M."/>
            <person name="Freyberg S."/>
            <person name="Gallo A."/>
            <person name="Gournas C."/>
            <person name="Habgood R."/>
            <person name="Hainaut M."/>
            <person name="Harispe M.L."/>
            <person name="Henrissat B."/>
            <person name="Hilden K.S."/>
            <person name="Hope R."/>
            <person name="Hossain A."/>
            <person name="Karabika E."/>
            <person name="Karaffa L."/>
            <person name="Karanyi Z."/>
            <person name="Krasevec N."/>
            <person name="Kuo A."/>
            <person name="Kusch H."/>
            <person name="LaButti K."/>
            <person name="Lagendijk E.L."/>
            <person name="Lapidus A."/>
            <person name="Levasseur A."/>
            <person name="Lindquist E."/>
            <person name="Lipzen A."/>
            <person name="Logrieco A.F."/>
            <person name="MacCabe A."/>
            <person name="Maekelae M.R."/>
            <person name="Malavazi I."/>
            <person name="Melin P."/>
            <person name="Meyer V."/>
            <person name="Mielnichuk N."/>
            <person name="Miskei M."/>
            <person name="Molnar A.P."/>
            <person name="Mule G."/>
            <person name="Ngan C.Y."/>
            <person name="Orejas M."/>
            <person name="Orosz E."/>
            <person name="Ouedraogo J.P."/>
            <person name="Overkamp K.M."/>
            <person name="Park H.-S."/>
            <person name="Perrone G."/>
            <person name="Piumi F."/>
            <person name="Punt P.J."/>
            <person name="Ram A.F."/>
            <person name="Ramon A."/>
            <person name="Rauscher S."/>
            <person name="Record E."/>
            <person name="Riano-Pachon D.M."/>
            <person name="Robert V."/>
            <person name="Roehrig J."/>
            <person name="Ruller R."/>
            <person name="Salamov A."/>
            <person name="Salih N.S."/>
            <person name="Samson R.A."/>
            <person name="Sandor E."/>
            <person name="Sanguinetti M."/>
            <person name="Schuetze T."/>
            <person name="Sepcic K."/>
            <person name="Shelest E."/>
            <person name="Sherlock G."/>
            <person name="Sophianopoulou V."/>
            <person name="Squina F.M."/>
            <person name="Sun H."/>
            <person name="Susca A."/>
            <person name="Todd R.B."/>
            <person name="Tsang A."/>
            <person name="Unkles S.E."/>
            <person name="van de Wiele N."/>
            <person name="van Rossen-Uffink D."/>
            <person name="Oliveira J.V."/>
            <person name="Vesth T.C."/>
            <person name="Visser J."/>
            <person name="Yu J.-H."/>
            <person name="Zhou M."/>
            <person name="Andersen M.R."/>
            <person name="Archer D.B."/>
            <person name="Baker S.E."/>
            <person name="Benoit I."/>
            <person name="Brakhage A.A."/>
            <person name="Braus G.H."/>
            <person name="Fischer R."/>
            <person name="Frisvad J.C."/>
            <person name="Goldman G.H."/>
            <person name="Houbraken J."/>
            <person name="Oakley B."/>
            <person name="Pocsi I."/>
            <person name="Scazzocchio C."/>
            <person name="Seiboth B."/>
            <person name="vanKuyk P.A."/>
            <person name="Wortman J."/>
            <person name="Dyer P.S."/>
            <person name="Grigoriev I.V."/>
        </authorList>
    </citation>
    <scope>NUCLEOTIDE SEQUENCE [LARGE SCALE GENOMIC DNA]</scope>
    <source>
        <strain evidence="2">CBS 106.47</strain>
    </source>
</reference>
<dbReference type="EMBL" id="KV878247">
    <property type="protein sequence ID" value="OJZ82933.1"/>
    <property type="molecule type" value="Genomic_DNA"/>
</dbReference>
<name>A0A1M3T8B6_ASPLC</name>
<proteinExistence type="predicted"/>
<evidence type="ECO:0000313" key="2">
    <source>
        <dbReference type="Proteomes" id="UP000184063"/>
    </source>
</evidence>
<dbReference type="VEuPathDB" id="FungiDB:ASPFODRAFT_338789"/>
<sequence length="209" mass="23254">MQEAARLHEKGQHGRLSLEADLQHHARPANDGHEVASLVAFPAGSVTRPPGLGWKDERRGRQWKQVRDVSRPAPSSEVIERCYWCNSLPSFHYCTKPKAYSGFQPIEVSNSLAAKKMGRAITGAEAVAIAILGSQICIRDWLQRCCSWQVQMGDDALSPHIIRGRPKFCQGLARSGMPVPDAVFHPQECTQRSCCGRQAHRSRTTTRSE</sequence>
<evidence type="ECO:0000313" key="1">
    <source>
        <dbReference type="EMBL" id="OJZ82933.1"/>
    </source>
</evidence>
<dbReference type="AlphaFoldDB" id="A0A1M3T8B6"/>